<dbReference type="AlphaFoldDB" id="A0A2H5Q0F5"/>
<organism evidence="1 2">
    <name type="scientific">Citrus unshiu</name>
    <name type="common">Satsuma mandarin</name>
    <name type="synonym">Citrus nobilis var. unshiu</name>
    <dbReference type="NCBI Taxonomy" id="55188"/>
    <lineage>
        <taxon>Eukaryota</taxon>
        <taxon>Viridiplantae</taxon>
        <taxon>Streptophyta</taxon>
        <taxon>Embryophyta</taxon>
        <taxon>Tracheophyta</taxon>
        <taxon>Spermatophyta</taxon>
        <taxon>Magnoliopsida</taxon>
        <taxon>eudicotyledons</taxon>
        <taxon>Gunneridae</taxon>
        <taxon>Pentapetalae</taxon>
        <taxon>rosids</taxon>
        <taxon>malvids</taxon>
        <taxon>Sapindales</taxon>
        <taxon>Rutaceae</taxon>
        <taxon>Aurantioideae</taxon>
        <taxon>Citrus</taxon>
    </lineage>
</organism>
<name>A0A2H5Q0F5_CITUN</name>
<dbReference type="EMBL" id="BDQV01000175">
    <property type="protein sequence ID" value="GAY58063.1"/>
    <property type="molecule type" value="Genomic_DNA"/>
</dbReference>
<evidence type="ECO:0000313" key="1">
    <source>
        <dbReference type="EMBL" id="GAY58063.1"/>
    </source>
</evidence>
<sequence>MAPTNGSTLATESWDIVDFVIVIQDAKPLPRRLKFLIKQDAEETKIRYQVPNSIPIGSRSND</sequence>
<evidence type="ECO:0000313" key="2">
    <source>
        <dbReference type="Proteomes" id="UP000236630"/>
    </source>
</evidence>
<comment type="caution">
    <text evidence="1">The sequence shown here is derived from an EMBL/GenBank/DDBJ whole genome shotgun (WGS) entry which is preliminary data.</text>
</comment>
<reference evidence="1 2" key="1">
    <citation type="journal article" date="2017" name="Front. Genet.">
        <title>Draft sequencing of the heterozygous diploid genome of Satsuma (Citrus unshiu Marc.) using a hybrid assembly approach.</title>
        <authorList>
            <person name="Shimizu T."/>
            <person name="Tanizawa Y."/>
            <person name="Mochizuki T."/>
            <person name="Nagasaki H."/>
            <person name="Yoshioka T."/>
            <person name="Toyoda A."/>
            <person name="Fujiyama A."/>
            <person name="Kaminuma E."/>
            <person name="Nakamura Y."/>
        </authorList>
    </citation>
    <scope>NUCLEOTIDE SEQUENCE [LARGE SCALE GENOMIC DNA]</scope>
    <source>
        <strain evidence="2">cv. Miyagawa wase</strain>
    </source>
</reference>
<dbReference type="Proteomes" id="UP000236630">
    <property type="component" value="Unassembled WGS sequence"/>
</dbReference>
<gene>
    <name evidence="1" type="ORF">CUMW_184220</name>
</gene>
<protein>
    <submittedName>
        <fullName evidence="1">Uncharacterized protein</fullName>
    </submittedName>
</protein>
<proteinExistence type="predicted"/>
<keyword evidence="2" id="KW-1185">Reference proteome</keyword>
<accession>A0A2H5Q0F5</accession>